<dbReference type="AlphaFoldDB" id="A0AAE2ZKM1"/>
<dbReference type="SUPFAM" id="SSF88659">
    <property type="entry name" value="Sigma3 and sigma4 domains of RNA polymerase sigma factors"/>
    <property type="match status" value="1"/>
</dbReference>
<dbReference type="PROSITE" id="PS50005">
    <property type="entry name" value="TPR"/>
    <property type="match status" value="1"/>
</dbReference>
<gene>
    <name evidence="4" type="ORF">K1W69_04230</name>
</gene>
<evidence type="ECO:0000256" key="1">
    <source>
        <dbReference type="PROSITE-ProRule" id="PRU00339"/>
    </source>
</evidence>
<dbReference type="RefSeq" id="WP_220227075.1">
    <property type="nucleotide sequence ID" value="NZ_JAICBX010000001.1"/>
</dbReference>
<organism evidence="4 5">
    <name type="scientific">Flavimaribacter sediminis</name>
    <dbReference type="NCBI Taxonomy" id="2865987"/>
    <lineage>
        <taxon>Bacteria</taxon>
        <taxon>Pseudomonadati</taxon>
        <taxon>Pseudomonadota</taxon>
        <taxon>Alphaproteobacteria</taxon>
        <taxon>Hyphomicrobiales</taxon>
        <taxon>Rhizobiaceae</taxon>
        <taxon>Flavimaribacter</taxon>
    </lineage>
</organism>
<dbReference type="SUPFAM" id="SSF88946">
    <property type="entry name" value="Sigma2 domain of RNA polymerase sigma factors"/>
    <property type="match status" value="1"/>
</dbReference>
<evidence type="ECO:0000313" key="4">
    <source>
        <dbReference type="EMBL" id="MBW8636387.1"/>
    </source>
</evidence>
<dbReference type="InterPro" id="IPR013325">
    <property type="entry name" value="RNA_pol_sigma_r2"/>
</dbReference>
<dbReference type="InterPro" id="IPR014284">
    <property type="entry name" value="RNA_pol_sigma-70_dom"/>
</dbReference>
<dbReference type="InterPro" id="IPR007627">
    <property type="entry name" value="RNA_pol_sigma70_r2"/>
</dbReference>
<dbReference type="GO" id="GO:0006352">
    <property type="term" value="P:DNA-templated transcription initiation"/>
    <property type="evidence" value="ECO:0007669"/>
    <property type="project" value="InterPro"/>
</dbReference>
<dbReference type="Gene3D" id="1.10.1740.10">
    <property type="match status" value="1"/>
</dbReference>
<sequence>MPDEGLVTSAGLEAILANARPRVIAALVRHFNSVDLAEDAFQDACEKAVRTWTDDGVARDPTAWLIVVARRSAIDGIRKSRRRVGLLEAAASVDEQPDPEEELLLQLDQDELRDDVLRLMFMCCQPDLPLHDQLALALKVIAGFPVDNIARAFVVQPKAMEQRITRAKKKAASVATRLETPTLQERARRLNAVSLMIYLLFNEGYTASGGDTHIREELCEEAIRLARLLLMLFPAQAEVMGLLALCLLQHSRRRARIGEDGKLIALEDQDRGKWEQSAISEGRALLEKALRHGRPGAYQVQAAIAAVHCAAPASDETDWREIEQLYAALEQLQPSPVVSLNRAVAMSKAFSAEAALRHLGSVADSLSNYIYYHTTLASLLAETEQFDAAAAAYERALQLGPTEQQAGHIRERMRFCEKRRIKSAPSVG</sequence>
<name>A0AAE2ZKM1_9HYPH</name>
<proteinExistence type="predicted"/>
<dbReference type="PANTHER" id="PTHR47756:SF1">
    <property type="entry name" value="BLL0085 PROTEIN"/>
    <property type="match status" value="1"/>
</dbReference>
<dbReference type="EMBL" id="JAICBX010000001">
    <property type="protein sequence ID" value="MBW8636387.1"/>
    <property type="molecule type" value="Genomic_DNA"/>
</dbReference>
<evidence type="ECO:0000259" key="3">
    <source>
        <dbReference type="Pfam" id="PF20239"/>
    </source>
</evidence>
<dbReference type="Proteomes" id="UP001196509">
    <property type="component" value="Unassembled WGS sequence"/>
</dbReference>
<dbReference type="PANTHER" id="PTHR47756">
    <property type="entry name" value="BLL6612 PROTEIN-RELATED"/>
    <property type="match status" value="1"/>
</dbReference>
<dbReference type="Pfam" id="PF20239">
    <property type="entry name" value="DUF6596"/>
    <property type="match status" value="1"/>
</dbReference>
<accession>A0AAE2ZKM1</accession>
<dbReference type="InterPro" id="IPR046531">
    <property type="entry name" value="DUF6596"/>
</dbReference>
<evidence type="ECO:0000259" key="2">
    <source>
        <dbReference type="Pfam" id="PF04542"/>
    </source>
</evidence>
<keyword evidence="5" id="KW-1185">Reference proteome</keyword>
<dbReference type="Gene3D" id="1.25.40.10">
    <property type="entry name" value="Tetratricopeptide repeat domain"/>
    <property type="match status" value="1"/>
</dbReference>
<reference evidence="4" key="1">
    <citation type="submission" date="2021-08" db="EMBL/GenBank/DDBJ databases">
        <title>Hoeflea bacterium WL0058 sp. nov., isolated from the sediment.</title>
        <authorList>
            <person name="Wang L."/>
            <person name="Zhang D."/>
        </authorList>
    </citation>
    <scope>NUCLEOTIDE SEQUENCE</scope>
    <source>
        <strain evidence="4">WL0058</strain>
    </source>
</reference>
<dbReference type="InterPro" id="IPR019734">
    <property type="entry name" value="TPR_rpt"/>
</dbReference>
<feature type="domain" description="RNA polymerase sigma-70 region 2" evidence="2">
    <location>
        <begin position="20"/>
        <end position="83"/>
    </location>
</feature>
<dbReference type="SUPFAM" id="SSF48452">
    <property type="entry name" value="TPR-like"/>
    <property type="match status" value="1"/>
</dbReference>
<dbReference type="NCBIfam" id="TIGR02937">
    <property type="entry name" value="sigma70-ECF"/>
    <property type="match status" value="1"/>
</dbReference>
<dbReference type="Pfam" id="PF04542">
    <property type="entry name" value="Sigma70_r2"/>
    <property type="match status" value="1"/>
</dbReference>
<dbReference type="InterPro" id="IPR013324">
    <property type="entry name" value="RNA_pol_sigma_r3/r4-like"/>
</dbReference>
<dbReference type="InterPro" id="IPR011990">
    <property type="entry name" value="TPR-like_helical_dom_sf"/>
</dbReference>
<dbReference type="GO" id="GO:0003700">
    <property type="term" value="F:DNA-binding transcription factor activity"/>
    <property type="evidence" value="ECO:0007669"/>
    <property type="project" value="InterPro"/>
</dbReference>
<evidence type="ECO:0000313" key="5">
    <source>
        <dbReference type="Proteomes" id="UP001196509"/>
    </source>
</evidence>
<feature type="repeat" description="TPR" evidence="1">
    <location>
        <begin position="370"/>
        <end position="403"/>
    </location>
</feature>
<protein>
    <submittedName>
        <fullName evidence="4">Sigma-70 family RNA polymerase sigma factor</fullName>
    </submittedName>
</protein>
<feature type="domain" description="DUF6596" evidence="3">
    <location>
        <begin position="189"/>
        <end position="289"/>
    </location>
</feature>
<comment type="caution">
    <text evidence="4">The sequence shown here is derived from an EMBL/GenBank/DDBJ whole genome shotgun (WGS) entry which is preliminary data.</text>
</comment>
<keyword evidence="1" id="KW-0802">TPR repeat</keyword>